<reference evidence="11" key="1">
    <citation type="submission" date="2023-07" db="EMBL/GenBank/DDBJ databases">
        <title>The carbon used by Thiothrix.</title>
        <authorList>
            <person name="Chen L."/>
        </authorList>
    </citation>
    <scope>NUCLEOTIDE SEQUENCE [LARGE SCALE GENOMIC DNA]</scope>
</reference>
<dbReference type="InterPro" id="IPR001901">
    <property type="entry name" value="Translocase_SecE/Sec61-g"/>
</dbReference>
<dbReference type="Gene3D" id="1.20.5.1030">
    <property type="entry name" value="Preprotein translocase secy subunit"/>
    <property type="match status" value="1"/>
</dbReference>
<protein>
    <recommendedName>
        <fullName evidence="9">Protein translocase subunit SecE</fullName>
    </recommendedName>
</protein>
<feature type="transmembrane region" description="Helical" evidence="9">
    <location>
        <begin position="44"/>
        <end position="63"/>
    </location>
</feature>
<keyword evidence="8 9" id="KW-0472">Membrane</keyword>
<keyword evidence="3 9" id="KW-1003">Cell membrane</keyword>
<accession>A0ABU6CUT1</accession>
<sequence>MSAHAEDQGSSLDMVKLLVAIVLLMAGIAGFYYFENWQGQPVSVLLRVLGLLAVVVVAAVIALNSHSGKKLLGFLKDSRLEVRKMVWPTRAETIQTTLMVMVIVLILAIFLWGVDSLLGWGVKSLLEGGGA</sequence>
<dbReference type="EMBL" id="JAYMYJ010000047">
    <property type="protein sequence ID" value="MEB4590563.1"/>
    <property type="molecule type" value="Genomic_DNA"/>
</dbReference>
<comment type="function">
    <text evidence="9">Essential subunit of the Sec protein translocation channel SecYEG. Clamps together the 2 halves of SecY. May contact the channel plug during translocation.</text>
</comment>
<evidence type="ECO:0000313" key="11">
    <source>
        <dbReference type="Proteomes" id="UP001308005"/>
    </source>
</evidence>
<dbReference type="NCBIfam" id="TIGR00964">
    <property type="entry name" value="secE_bact"/>
    <property type="match status" value="1"/>
</dbReference>
<dbReference type="Proteomes" id="UP001308005">
    <property type="component" value="Unassembled WGS sequence"/>
</dbReference>
<evidence type="ECO:0000256" key="5">
    <source>
        <dbReference type="ARBA" id="ARBA00022927"/>
    </source>
</evidence>
<name>A0ABU6CUT1_9GAMM</name>
<organism evidence="10 11">
    <name type="scientific">Candidatus Thiothrix phosphatis</name>
    <dbReference type="NCBI Taxonomy" id="3112415"/>
    <lineage>
        <taxon>Bacteria</taxon>
        <taxon>Pseudomonadati</taxon>
        <taxon>Pseudomonadota</taxon>
        <taxon>Gammaproteobacteria</taxon>
        <taxon>Thiotrichales</taxon>
        <taxon>Thiotrichaceae</taxon>
        <taxon>Thiothrix</taxon>
    </lineage>
</organism>
<comment type="subcellular location">
    <subcellularLocation>
        <location evidence="1">Membrane</location>
    </subcellularLocation>
</comment>
<comment type="subunit">
    <text evidence="9">Component of the Sec protein translocase complex. Heterotrimer consisting of SecY, SecE and SecG subunits. The heterotrimers can form oligomers, although 1 heterotrimer is thought to be able to translocate proteins. Interacts with the ribosome. Interacts with SecDF, and other proteins may be involved. Interacts with SecA.</text>
</comment>
<keyword evidence="7 9" id="KW-0811">Translocation</keyword>
<gene>
    <name evidence="9 10" type="primary">secE</name>
    <name evidence="10" type="ORF">VSS37_06210</name>
</gene>
<comment type="caution">
    <text evidence="10">The sequence shown here is derived from an EMBL/GenBank/DDBJ whole genome shotgun (WGS) entry which is preliminary data.</text>
</comment>
<comment type="caution">
    <text evidence="9">Lacks conserved residue(s) required for the propagation of feature annotation.</text>
</comment>
<comment type="similarity">
    <text evidence="9">Belongs to the SecE/SEC61-gamma family.</text>
</comment>
<keyword evidence="6 9" id="KW-1133">Transmembrane helix</keyword>
<evidence type="ECO:0000256" key="6">
    <source>
        <dbReference type="ARBA" id="ARBA00022989"/>
    </source>
</evidence>
<keyword evidence="5 9" id="KW-0653">Protein transport</keyword>
<dbReference type="Pfam" id="PF00584">
    <property type="entry name" value="SecE"/>
    <property type="match status" value="1"/>
</dbReference>
<evidence type="ECO:0000313" key="10">
    <source>
        <dbReference type="EMBL" id="MEB4590563.1"/>
    </source>
</evidence>
<feature type="transmembrane region" description="Helical" evidence="9">
    <location>
        <begin position="93"/>
        <end position="114"/>
    </location>
</feature>
<evidence type="ECO:0000256" key="1">
    <source>
        <dbReference type="ARBA" id="ARBA00004370"/>
    </source>
</evidence>
<dbReference type="PANTHER" id="PTHR33910">
    <property type="entry name" value="PROTEIN TRANSLOCASE SUBUNIT SECE"/>
    <property type="match status" value="1"/>
</dbReference>
<evidence type="ECO:0000256" key="2">
    <source>
        <dbReference type="ARBA" id="ARBA00022448"/>
    </source>
</evidence>
<dbReference type="InterPro" id="IPR038379">
    <property type="entry name" value="SecE_sf"/>
</dbReference>
<dbReference type="PRINTS" id="PR01650">
    <property type="entry name" value="SECETRNLCASE"/>
</dbReference>
<evidence type="ECO:0000256" key="4">
    <source>
        <dbReference type="ARBA" id="ARBA00022692"/>
    </source>
</evidence>
<proteinExistence type="inferred from homology"/>
<keyword evidence="11" id="KW-1185">Reference proteome</keyword>
<dbReference type="PANTHER" id="PTHR33910:SF1">
    <property type="entry name" value="PROTEIN TRANSLOCASE SUBUNIT SECE"/>
    <property type="match status" value="1"/>
</dbReference>
<evidence type="ECO:0000256" key="7">
    <source>
        <dbReference type="ARBA" id="ARBA00023010"/>
    </source>
</evidence>
<evidence type="ECO:0000256" key="3">
    <source>
        <dbReference type="ARBA" id="ARBA00022475"/>
    </source>
</evidence>
<dbReference type="InterPro" id="IPR005807">
    <property type="entry name" value="SecE_bac"/>
</dbReference>
<evidence type="ECO:0000256" key="9">
    <source>
        <dbReference type="HAMAP-Rule" id="MF_00422"/>
    </source>
</evidence>
<dbReference type="RefSeq" id="WP_324693923.1">
    <property type="nucleotide sequence ID" value="NZ_JAYMYJ010000047.1"/>
</dbReference>
<evidence type="ECO:0000256" key="8">
    <source>
        <dbReference type="ARBA" id="ARBA00023136"/>
    </source>
</evidence>
<keyword evidence="2 9" id="KW-0813">Transport</keyword>
<keyword evidence="4 9" id="KW-0812">Transmembrane</keyword>
<dbReference type="NCBIfam" id="NF004371">
    <property type="entry name" value="PRK05740.1-1"/>
    <property type="match status" value="1"/>
</dbReference>
<dbReference type="HAMAP" id="MF_00422">
    <property type="entry name" value="SecE"/>
    <property type="match status" value="1"/>
</dbReference>
<feature type="transmembrane region" description="Helical" evidence="9">
    <location>
        <begin position="12"/>
        <end position="32"/>
    </location>
</feature>
<reference evidence="10 11" key="2">
    <citation type="submission" date="2024-01" db="EMBL/GenBank/DDBJ databases">
        <authorList>
            <person name="Xie X."/>
        </authorList>
    </citation>
    <scope>NUCLEOTIDE SEQUENCE [LARGE SCALE GENOMIC DNA]</scope>
    <source>
        <strain evidence="10">SCUT-1</strain>
    </source>
</reference>